<dbReference type="Pfam" id="PF13468">
    <property type="entry name" value="Glyoxalase_3"/>
    <property type="match status" value="1"/>
</dbReference>
<dbReference type="RefSeq" id="WP_131166633.1">
    <property type="nucleotide sequence ID" value="NZ_SDMQ01000001.1"/>
</dbReference>
<reference evidence="2 3" key="1">
    <citation type="submission" date="2019-01" db="EMBL/GenBank/DDBJ databases">
        <title>Lactibacter flavus gen. nov., sp. nov., a novel bacterium of the family Propionibacteriaceae isolated from raw milk and dairy products.</title>
        <authorList>
            <person name="Huptas C."/>
            <person name="Wenning M."/>
            <person name="Breitenwieser F."/>
            <person name="Doll E."/>
            <person name="Von Neubeck M."/>
            <person name="Busse H.-J."/>
            <person name="Scherer S."/>
        </authorList>
    </citation>
    <scope>NUCLEOTIDE SEQUENCE [LARGE SCALE GENOMIC DNA]</scope>
    <source>
        <strain evidence="2 3">KCTC 33808</strain>
    </source>
</reference>
<gene>
    <name evidence="2" type="ORF">ET989_00685</name>
</gene>
<evidence type="ECO:0000259" key="1">
    <source>
        <dbReference type="Pfam" id="PF13468"/>
    </source>
</evidence>
<sequence length="212" mass="23086">MRLSNLSFAAGPDGLAAAVGRLEDVLGVEFRDGGFHPRFGTRNNILSMADARFIEVVEVLEHPAAEKAVFGQAVRARTELGGGWLAWVLEVDDMSPLEARLGRRAVDGTRQFPDGRRLDWQQIGIKGLMADPQLPFFVKWTSEPELRPSALPPEPVELLEIRLSGSPERVSDWIGDSLGPVFDGVALTFNSPNGNPGIEAVTFRCPNGIVTI</sequence>
<proteinExistence type="predicted"/>
<dbReference type="InterPro" id="IPR025870">
    <property type="entry name" value="Glyoxalase-like_dom"/>
</dbReference>
<dbReference type="AlphaFoldDB" id="A0A4Q9KGQ2"/>
<accession>A0A4Q9KGQ2</accession>
<keyword evidence="3" id="KW-1185">Reference proteome</keyword>
<feature type="domain" description="Glyoxalase-like" evidence="1">
    <location>
        <begin position="14"/>
        <end position="172"/>
    </location>
</feature>
<dbReference type="Gene3D" id="3.10.180.10">
    <property type="entry name" value="2,3-Dihydroxybiphenyl 1,2-Dioxygenase, domain 1"/>
    <property type="match status" value="1"/>
</dbReference>
<comment type="caution">
    <text evidence="2">The sequence shown here is derived from an EMBL/GenBank/DDBJ whole genome shotgun (WGS) entry which is preliminary data.</text>
</comment>
<organism evidence="2 3">
    <name type="scientific">Propioniciclava sinopodophylli</name>
    <dbReference type="NCBI Taxonomy" id="1837344"/>
    <lineage>
        <taxon>Bacteria</taxon>
        <taxon>Bacillati</taxon>
        <taxon>Actinomycetota</taxon>
        <taxon>Actinomycetes</taxon>
        <taxon>Propionibacteriales</taxon>
        <taxon>Propionibacteriaceae</taxon>
        <taxon>Propioniciclava</taxon>
    </lineage>
</organism>
<dbReference type="EMBL" id="SDMQ01000001">
    <property type="protein sequence ID" value="TBT88503.1"/>
    <property type="molecule type" value="Genomic_DNA"/>
</dbReference>
<dbReference type="InterPro" id="IPR029068">
    <property type="entry name" value="Glyas_Bleomycin-R_OHBP_Dase"/>
</dbReference>
<evidence type="ECO:0000313" key="2">
    <source>
        <dbReference type="EMBL" id="TBT88503.1"/>
    </source>
</evidence>
<dbReference type="OrthoDB" id="8857320at2"/>
<name>A0A4Q9KGQ2_9ACTN</name>
<protein>
    <submittedName>
        <fullName evidence="2">VOC family protein</fullName>
    </submittedName>
</protein>
<dbReference type="Proteomes" id="UP000292373">
    <property type="component" value="Unassembled WGS sequence"/>
</dbReference>
<evidence type="ECO:0000313" key="3">
    <source>
        <dbReference type="Proteomes" id="UP000292373"/>
    </source>
</evidence>